<dbReference type="EMBL" id="CAJNOH010004356">
    <property type="protein sequence ID" value="CAF1367183.1"/>
    <property type="molecule type" value="Genomic_DNA"/>
</dbReference>
<accession>A0A815IEB3</accession>
<dbReference type="EMBL" id="CAJNOL010005771">
    <property type="protein sequence ID" value="CAF1609561.1"/>
    <property type="molecule type" value="Genomic_DNA"/>
</dbReference>
<organism evidence="3 6">
    <name type="scientific">Rotaria sordida</name>
    <dbReference type="NCBI Taxonomy" id="392033"/>
    <lineage>
        <taxon>Eukaryota</taxon>
        <taxon>Metazoa</taxon>
        <taxon>Spiralia</taxon>
        <taxon>Gnathifera</taxon>
        <taxon>Rotifera</taxon>
        <taxon>Eurotatoria</taxon>
        <taxon>Bdelloidea</taxon>
        <taxon>Philodinida</taxon>
        <taxon>Philodinidae</taxon>
        <taxon>Rotaria</taxon>
    </lineage>
</organism>
<feature type="signal peptide" evidence="1">
    <location>
        <begin position="1"/>
        <end position="19"/>
    </location>
</feature>
<evidence type="ECO:0000313" key="4">
    <source>
        <dbReference type="EMBL" id="CAF1609561.1"/>
    </source>
</evidence>
<evidence type="ECO:0000256" key="1">
    <source>
        <dbReference type="SAM" id="SignalP"/>
    </source>
</evidence>
<name>A0A815IEB3_9BILA</name>
<dbReference type="AlphaFoldDB" id="A0A815IEB3"/>
<dbReference type="Proteomes" id="UP000663870">
    <property type="component" value="Unassembled WGS sequence"/>
</dbReference>
<evidence type="ECO:0000313" key="3">
    <source>
        <dbReference type="EMBL" id="CAF1367183.1"/>
    </source>
</evidence>
<keyword evidence="1" id="KW-0732">Signal</keyword>
<feature type="domain" description="Tripeptidyl-peptidase II galactose-binding" evidence="2">
    <location>
        <begin position="27"/>
        <end position="110"/>
    </location>
</feature>
<dbReference type="InterPro" id="IPR048384">
    <property type="entry name" value="TPPII_GBD"/>
</dbReference>
<evidence type="ECO:0000259" key="2">
    <source>
        <dbReference type="Pfam" id="PF21316"/>
    </source>
</evidence>
<sequence length="113" mass="13081">MSSIILLFFSSSLNAQTHSLEFNSQTFKADQIRRHFLHVPTGSNIAILKMTNHSSDISTQINLHFVQLEQGDSFHLTEFEKIINLLSHSTFQCDFNVQDKRTLELCLTRWRPS</sequence>
<dbReference type="EMBL" id="CAJOBD010005097">
    <property type="protein sequence ID" value="CAF4019396.1"/>
    <property type="molecule type" value="Genomic_DNA"/>
</dbReference>
<dbReference type="Proteomes" id="UP000663836">
    <property type="component" value="Unassembled WGS sequence"/>
</dbReference>
<dbReference type="Proteomes" id="UP000663854">
    <property type="component" value="Unassembled WGS sequence"/>
</dbReference>
<keyword evidence="7" id="KW-1185">Reference proteome</keyword>
<evidence type="ECO:0000313" key="6">
    <source>
        <dbReference type="Proteomes" id="UP000663854"/>
    </source>
</evidence>
<dbReference type="Pfam" id="PF21316">
    <property type="entry name" value="TPPII_GBD"/>
    <property type="match status" value="1"/>
</dbReference>
<feature type="chain" id="PRO_5044132092" description="Tripeptidyl-peptidase II galactose-binding domain-containing protein" evidence="1">
    <location>
        <begin position="20"/>
        <end position="113"/>
    </location>
</feature>
<proteinExistence type="predicted"/>
<gene>
    <name evidence="5" type="ORF">JBS370_LOCUS27311</name>
    <name evidence="4" type="ORF">JXQ802_LOCUS49248</name>
    <name evidence="3" type="ORF">PYM288_LOCUS33174</name>
</gene>
<evidence type="ECO:0000313" key="7">
    <source>
        <dbReference type="Proteomes" id="UP000663870"/>
    </source>
</evidence>
<evidence type="ECO:0000313" key="5">
    <source>
        <dbReference type="EMBL" id="CAF4019396.1"/>
    </source>
</evidence>
<protein>
    <recommendedName>
        <fullName evidence="2">Tripeptidyl-peptidase II galactose-binding domain-containing protein</fullName>
    </recommendedName>
</protein>
<reference evidence="3" key="1">
    <citation type="submission" date="2021-02" db="EMBL/GenBank/DDBJ databases">
        <authorList>
            <person name="Nowell W R."/>
        </authorList>
    </citation>
    <scope>NUCLEOTIDE SEQUENCE</scope>
</reference>
<comment type="caution">
    <text evidence="3">The sequence shown here is derived from an EMBL/GenBank/DDBJ whole genome shotgun (WGS) entry which is preliminary data.</text>
</comment>